<dbReference type="eggNOG" id="ENOG502R3E1">
    <property type="taxonomic scope" value="Eukaryota"/>
</dbReference>
<keyword evidence="3" id="KW-0732">Signal</keyword>
<reference evidence="5" key="1">
    <citation type="submission" date="2015-04" db="UniProtKB">
        <authorList>
            <consortium name="EnsemblPlants"/>
        </authorList>
    </citation>
    <scope>IDENTIFICATION</scope>
</reference>
<accession>A0A0E0CCM2</accession>
<dbReference type="HOGENOM" id="CLU_161668_0_0_1"/>
<dbReference type="Proteomes" id="UP000008021">
    <property type="component" value="Chromosome 1"/>
</dbReference>
<evidence type="ECO:0000256" key="3">
    <source>
        <dbReference type="SAM" id="SignalP"/>
    </source>
</evidence>
<sequence>MSTPGRKMTTVLAIALLMAILFASLSGTEAIICKARSKMYRGKCRGNRNCAMICVHEEYTGGYCSKGVFSKCLCTKRCGGSGGGGGGGGGGGDEPPSREARVDRSSPPLEPK</sequence>
<keyword evidence="1" id="KW-1015">Disulfide bond</keyword>
<feature type="chain" id="PRO_5002355843" description="Knottins-like domain-containing protein" evidence="3">
    <location>
        <begin position="31"/>
        <end position="112"/>
    </location>
</feature>
<dbReference type="InterPro" id="IPR003614">
    <property type="entry name" value="Knottins"/>
</dbReference>
<dbReference type="GO" id="GO:0006952">
    <property type="term" value="P:defense response"/>
    <property type="evidence" value="ECO:0007669"/>
    <property type="project" value="TreeGrafter"/>
</dbReference>
<dbReference type="AlphaFoldDB" id="A0A0E0CCM2"/>
<organism evidence="5">
    <name type="scientific">Oryza meridionalis</name>
    <dbReference type="NCBI Taxonomy" id="40149"/>
    <lineage>
        <taxon>Eukaryota</taxon>
        <taxon>Viridiplantae</taxon>
        <taxon>Streptophyta</taxon>
        <taxon>Embryophyta</taxon>
        <taxon>Tracheophyta</taxon>
        <taxon>Spermatophyta</taxon>
        <taxon>Magnoliopsida</taxon>
        <taxon>Liliopsida</taxon>
        <taxon>Poales</taxon>
        <taxon>Poaceae</taxon>
        <taxon>BOP clade</taxon>
        <taxon>Oryzoideae</taxon>
        <taxon>Oryzeae</taxon>
        <taxon>Oryzinae</taxon>
        <taxon>Oryza</taxon>
    </lineage>
</organism>
<name>A0A0E0CCM2_9ORYZ</name>
<protein>
    <recommendedName>
        <fullName evidence="4">Knottins-like domain-containing protein</fullName>
    </recommendedName>
</protein>
<evidence type="ECO:0000256" key="1">
    <source>
        <dbReference type="ARBA" id="ARBA00023157"/>
    </source>
</evidence>
<dbReference type="SUPFAM" id="SSF57095">
    <property type="entry name" value="Scorpion toxin-like"/>
    <property type="match status" value="1"/>
</dbReference>
<evidence type="ECO:0000256" key="2">
    <source>
        <dbReference type="SAM" id="MobiDB-lite"/>
    </source>
</evidence>
<dbReference type="EnsemblPlants" id="OMERI01G39900.1">
    <property type="protein sequence ID" value="OMERI01G39900.1"/>
    <property type="gene ID" value="OMERI01G39900"/>
</dbReference>
<proteinExistence type="predicted"/>
<dbReference type="STRING" id="40149.A0A0E0CCM2"/>
<dbReference type="Gene3D" id="3.30.30.10">
    <property type="entry name" value="Knottin, scorpion toxin-like"/>
    <property type="match status" value="1"/>
</dbReference>
<evidence type="ECO:0000313" key="5">
    <source>
        <dbReference type="EnsemblPlants" id="OMERI01G39900.1"/>
    </source>
</evidence>
<reference evidence="5" key="2">
    <citation type="submission" date="2018-05" db="EMBL/GenBank/DDBJ databases">
        <title>OmerRS3 (Oryza meridionalis Reference Sequence Version 3).</title>
        <authorList>
            <person name="Zhang J."/>
            <person name="Kudrna D."/>
            <person name="Lee S."/>
            <person name="Talag J."/>
            <person name="Welchert J."/>
            <person name="Wing R.A."/>
        </authorList>
    </citation>
    <scope>NUCLEOTIDE SEQUENCE [LARGE SCALE GENOMIC DNA]</scope>
    <source>
        <strain evidence="5">cv. OR44</strain>
    </source>
</reference>
<dbReference type="PANTHER" id="PTHR33147">
    <property type="entry name" value="DEFENSIN-LIKE PROTEIN 1"/>
    <property type="match status" value="1"/>
</dbReference>
<feature type="compositionally biased region" description="Gly residues" evidence="2">
    <location>
        <begin position="81"/>
        <end position="93"/>
    </location>
</feature>
<dbReference type="PANTHER" id="PTHR33147:SF106">
    <property type="entry name" value="DEFENSIN-LIKE PROTEIN 11"/>
    <property type="match status" value="1"/>
</dbReference>
<evidence type="ECO:0000259" key="4">
    <source>
        <dbReference type="Pfam" id="PF00304"/>
    </source>
</evidence>
<keyword evidence="6" id="KW-1185">Reference proteome</keyword>
<dbReference type="Pfam" id="PF00304">
    <property type="entry name" value="Gamma-thionin"/>
    <property type="match status" value="1"/>
</dbReference>
<feature type="signal peptide" evidence="3">
    <location>
        <begin position="1"/>
        <end position="30"/>
    </location>
</feature>
<feature type="region of interest" description="Disordered" evidence="2">
    <location>
        <begin position="81"/>
        <end position="112"/>
    </location>
</feature>
<feature type="domain" description="Knottins-like" evidence="4">
    <location>
        <begin position="32"/>
        <end position="78"/>
    </location>
</feature>
<feature type="compositionally biased region" description="Basic and acidic residues" evidence="2">
    <location>
        <begin position="95"/>
        <end position="104"/>
    </location>
</feature>
<dbReference type="InterPro" id="IPR036574">
    <property type="entry name" value="Scorpion_toxin-like_sf"/>
</dbReference>
<dbReference type="Gramene" id="OMERI01G39900.1">
    <property type="protein sequence ID" value="OMERI01G39900.1"/>
    <property type="gene ID" value="OMERI01G39900"/>
</dbReference>
<evidence type="ECO:0000313" key="6">
    <source>
        <dbReference type="Proteomes" id="UP000008021"/>
    </source>
</evidence>